<evidence type="ECO:0000256" key="7">
    <source>
        <dbReference type="ARBA" id="ARBA00023157"/>
    </source>
</evidence>
<dbReference type="InterPro" id="IPR051298">
    <property type="entry name" value="Heme_transport/Cell_adhesion"/>
</dbReference>
<dbReference type="Proteomes" id="UP000327468">
    <property type="component" value="Chromosome 9"/>
</dbReference>
<dbReference type="InterPro" id="IPR020436">
    <property type="entry name" value="SMB_chordata"/>
</dbReference>
<feature type="chain" id="PRO_5024288804" description="SMB domain-containing protein" evidence="9">
    <location>
        <begin position="23"/>
        <end position="193"/>
    </location>
</feature>
<feature type="domain" description="SMB" evidence="10">
    <location>
        <begin position="93"/>
        <end position="137"/>
    </location>
</feature>
<keyword evidence="8" id="KW-0325">Glycoprotein</keyword>
<dbReference type="InterPro" id="IPR001212">
    <property type="entry name" value="Somatomedin_B_dom"/>
</dbReference>
<dbReference type="Gene3D" id="3.40.720.10">
    <property type="entry name" value="Alkaline Phosphatase, subunit A"/>
    <property type="match status" value="1"/>
</dbReference>
<keyword evidence="6" id="KW-0378">Hydrolase</keyword>
<dbReference type="GO" id="GO:0016787">
    <property type="term" value="F:hydrolase activity"/>
    <property type="evidence" value="ECO:0007669"/>
    <property type="project" value="UniProtKB-KW"/>
</dbReference>
<dbReference type="PANTHER" id="PTHR22917:SF6">
    <property type="entry name" value="EG:8D8.2 PROTEIN-RELATED"/>
    <property type="match status" value="1"/>
</dbReference>
<evidence type="ECO:0000256" key="6">
    <source>
        <dbReference type="ARBA" id="ARBA00022801"/>
    </source>
</evidence>
<proteinExistence type="predicted"/>
<dbReference type="GO" id="GO:0030247">
    <property type="term" value="F:polysaccharide binding"/>
    <property type="evidence" value="ECO:0007669"/>
    <property type="project" value="InterPro"/>
</dbReference>
<evidence type="ECO:0000256" key="5">
    <source>
        <dbReference type="ARBA" id="ARBA00022737"/>
    </source>
</evidence>
<dbReference type="Pfam" id="PF01033">
    <property type="entry name" value="Somatomedin_B"/>
    <property type="match status" value="2"/>
</dbReference>
<reference evidence="11 12" key="1">
    <citation type="submission" date="2019-06" db="EMBL/GenBank/DDBJ databases">
        <title>A chromosome-scale genome assembly of the striped catfish, Pangasianodon hypophthalmus.</title>
        <authorList>
            <person name="Wen M."/>
            <person name="Zahm M."/>
            <person name="Roques C."/>
            <person name="Cabau C."/>
            <person name="Klopp C."/>
            <person name="Donnadieu C."/>
            <person name="Jouanno E."/>
            <person name="Avarre J.-C."/>
            <person name="Campet M."/>
            <person name="Ha T.T.T."/>
            <person name="Dugue R."/>
            <person name="Lampietro C."/>
            <person name="Louis A."/>
            <person name="Herpin A."/>
            <person name="Echchiki A."/>
            <person name="Berthelot C."/>
            <person name="Parey E."/>
            <person name="Roest-Crollius H."/>
            <person name="Braasch I."/>
            <person name="Postlethwait J."/>
            <person name="Bobe J."/>
            <person name="Montfort J."/>
            <person name="Bouchez O."/>
            <person name="Begum T."/>
            <person name="Schartl M."/>
            <person name="Guiguen Y."/>
        </authorList>
    </citation>
    <scope>NUCLEOTIDE SEQUENCE [LARGE SCALE GENOMIC DNA]</scope>
    <source>
        <strain evidence="11 12">Indonesia</strain>
        <tissue evidence="11">Blood</tissue>
    </source>
</reference>
<evidence type="ECO:0000256" key="1">
    <source>
        <dbReference type="ARBA" id="ARBA00004613"/>
    </source>
</evidence>
<keyword evidence="12" id="KW-1185">Reference proteome</keyword>
<name>A0A5N5NEF9_PANHP</name>
<evidence type="ECO:0000259" key="10">
    <source>
        <dbReference type="PROSITE" id="PS50958"/>
    </source>
</evidence>
<sequence>MLLGKLVVCVFLLVLGPHVCVGYVFQAAQPTEEKEEIPLNPKISKWESTAGSCKGRCFELVEVEPPGCRCDNLCKTYYSCCADFDKQCLKTAGGFECTAERCGESRNEDYACQCSEDCLEKGDCCTNYKALCKGESQWVDGDCEEIKAPECPAGFVRPPLFIISLDGFRASYIKKGKSVIPNIHKLSMNPLQS</sequence>
<dbReference type="AlphaFoldDB" id="A0A5N5NEF9"/>
<keyword evidence="5" id="KW-0677">Repeat</keyword>
<evidence type="ECO:0000256" key="3">
    <source>
        <dbReference type="ARBA" id="ARBA00022723"/>
    </source>
</evidence>
<evidence type="ECO:0000256" key="8">
    <source>
        <dbReference type="ARBA" id="ARBA00023180"/>
    </source>
</evidence>
<dbReference type="PRINTS" id="PR00022">
    <property type="entry name" value="SOMATOMEDINB"/>
</dbReference>
<keyword evidence="7" id="KW-1015">Disulfide bond</keyword>
<dbReference type="FunFam" id="4.10.410.20:FF:000001">
    <property type="entry name" value="Ectonucleotide pyrophosphatase/phosphodiesterase family member 2"/>
    <property type="match status" value="1"/>
</dbReference>
<dbReference type="PROSITE" id="PS50958">
    <property type="entry name" value="SMB_2"/>
    <property type="match status" value="2"/>
</dbReference>
<dbReference type="InterPro" id="IPR036024">
    <property type="entry name" value="Somatomedin_B-like_dom_sf"/>
</dbReference>
<dbReference type="FunFam" id="4.10.410.20:FF:000002">
    <property type="entry name" value="Ectonucleotide pyrophosphatase/phosphodiesterase family member 2"/>
    <property type="match status" value="1"/>
</dbReference>
<dbReference type="GO" id="GO:0005044">
    <property type="term" value="F:scavenger receptor activity"/>
    <property type="evidence" value="ECO:0007669"/>
    <property type="project" value="InterPro"/>
</dbReference>
<evidence type="ECO:0000313" key="12">
    <source>
        <dbReference type="Proteomes" id="UP000327468"/>
    </source>
</evidence>
<dbReference type="PANTHER" id="PTHR22917">
    <property type="entry name" value="HEMOPEXIN DOMAIN-CONTAINING PROTEIN"/>
    <property type="match status" value="1"/>
</dbReference>
<dbReference type="EMBL" id="VFJC01000010">
    <property type="protein sequence ID" value="KAB5565387.1"/>
    <property type="molecule type" value="Genomic_DNA"/>
</dbReference>
<evidence type="ECO:0000256" key="4">
    <source>
        <dbReference type="ARBA" id="ARBA00022729"/>
    </source>
</evidence>
<accession>A0A5N5NEF9</accession>
<dbReference type="GO" id="GO:0046872">
    <property type="term" value="F:metal ion binding"/>
    <property type="evidence" value="ECO:0007669"/>
    <property type="project" value="UniProtKB-KW"/>
</dbReference>
<comment type="caution">
    <text evidence="11">The sequence shown here is derived from an EMBL/GenBank/DDBJ whole genome shotgun (WGS) entry which is preliminary data.</text>
</comment>
<organism evidence="11 12">
    <name type="scientific">Pangasianodon hypophthalmus</name>
    <name type="common">Striped catfish</name>
    <name type="synonym">Helicophagus hypophthalmus</name>
    <dbReference type="NCBI Taxonomy" id="310915"/>
    <lineage>
        <taxon>Eukaryota</taxon>
        <taxon>Metazoa</taxon>
        <taxon>Chordata</taxon>
        <taxon>Craniata</taxon>
        <taxon>Vertebrata</taxon>
        <taxon>Euteleostomi</taxon>
        <taxon>Actinopterygii</taxon>
        <taxon>Neopterygii</taxon>
        <taxon>Teleostei</taxon>
        <taxon>Ostariophysi</taxon>
        <taxon>Siluriformes</taxon>
        <taxon>Pangasiidae</taxon>
        <taxon>Pangasianodon</taxon>
    </lineage>
</organism>
<feature type="domain" description="SMB" evidence="10">
    <location>
        <begin position="49"/>
        <end position="92"/>
    </location>
</feature>
<gene>
    <name evidence="11" type="ORF">PHYPO_G00240750</name>
</gene>
<dbReference type="GO" id="GO:0006955">
    <property type="term" value="P:immune response"/>
    <property type="evidence" value="ECO:0007669"/>
    <property type="project" value="InterPro"/>
</dbReference>
<keyword evidence="2" id="KW-0964">Secreted</keyword>
<evidence type="ECO:0000256" key="2">
    <source>
        <dbReference type="ARBA" id="ARBA00022525"/>
    </source>
</evidence>
<evidence type="ECO:0000313" key="11">
    <source>
        <dbReference type="EMBL" id="KAB5565387.1"/>
    </source>
</evidence>
<evidence type="ECO:0000256" key="9">
    <source>
        <dbReference type="SAM" id="SignalP"/>
    </source>
</evidence>
<dbReference type="SUPFAM" id="SSF90188">
    <property type="entry name" value="Somatomedin B domain"/>
    <property type="match status" value="2"/>
</dbReference>
<keyword evidence="3" id="KW-0479">Metal-binding</keyword>
<dbReference type="GO" id="GO:0005576">
    <property type="term" value="C:extracellular region"/>
    <property type="evidence" value="ECO:0007669"/>
    <property type="project" value="UniProtKB-SubCell"/>
</dbReference>
<comment type="subcellular location">
    <subcellularLocation>
        <location evidence="1">Secreted</location>
    </subcellularLocation>
</comment>
<protein>
    <recommendedName>
        <fullName evidence="10">SMB domain-containing protein</fullName>
    </recommendedName>
</protein>
<keyword evidence="4 9" id="KW-0732">Signal</keyword>
<dbReference type="Gene3D" id="4.10.410.20">
    <property type="match status" value="2"/>
</dbReference>
<dbReference type="InterPro" id="IPR017850">
    <property type="entry name" value="Alkaline_phosphatase_core_sf"/>
</dbReference>
<dbReference type="SMART" id="SM00201">
    <property type="entry name" value="SO"/>
    <property type="match status" value="2"/>
</dbReference>
<feature type="signal peptide" evidence="9">
    <location>
        <begin position="1"/>
        <end position="22"/>
    </location>
</feature>
<dbReference type="PROSITE" id="PS00524">
    <property type="entry name" value="SMB_1"/>
    <property type="match status" value="1"/>
</dbReference>